<evidence type="ECO:0000313" key="2">
    <source>
        <dbReference type="Proteomes" id="UP001152759"/>
    </source>
</evidence>
<protein>
    <recommendedName>
        <fullName evidence="3">Phosphatidylethanolamine-binding protein</fullName>
    </recommendedName>
</protein>
<evidence type="ECO:0000313" key="1">
    <source>
        <dbReference type="EMBL" id="CAH0387505.1"/>
    </source>
</evidence>
<keyword evidence="2" id="KW-1185">Reference proteome</keyword>
<dbReference type="KEGG" id="btab:109036217"/>
<dbReference type="PANTHER" id="PTHR11362:SF82">
    <property type="entry name" value="PHOSPHATIDYLETHANOLAMINE-BINDING PROTEIN 4"/>
    <property type="match status" value="1"/>
</dbReference>
<accession>A0A9P0F4A0</accession>
<evidence type="ECO:0008006" key="3">
    <source>
        <dbReference type="Google" id="ProtNLM"/>
    </source>
</evidence>
<dbReference type="EMBL" id="OU963864">
    <property type="protein sequence ID" value="CAH0387505.1"/>
    <property type="molecule type" value="Genomic_DNA"/>
</dbReference>
<name>A0A9P0F4A0_BEMTA</name>
<dbReference type="InterPro" id="IPR008914">
    <property type="entry name" value="PEBP"/>
</dbReference>
<dbReference type="InterPro" id="IPR036610">
    <property type="entry name" value="PEBP-like_sf"/>
</dbReference>
<dbReference type="Gene3D" id="3.90.280.10">
    <property type="entry name" value="PEBP-like"/>
    <property type="match status" value="1"/>
</dbReference>
<dbReference type="AlphaFoldDB" id="A0A9P0F4A0"/>
<dbReference type="Pfam" id="PF01161">
    <property type="entry name" value="PBP"/>
    <property type="match status" value="1"/>
</dbReference>
<organism evidence="1 2">
    <name type="scientific">Bemisia tabaci</name>
    <name type="common">Sweetpotato whitefly</name>
    <name type="synonym">Aleurodes tabaci</name>
    <dbReference type="NCBI Taxonomy" id="7038"/>
    <lineage>
        <taxon>Eukaryota</taxon>
        <taxon>Metazoa</taxon>
        <taxon>Ecdysozoa</taxon>
        <taxon>Arthropoda</taxon>
        <taxon>Hexapoda</taxon>
        <taxon>Insecta</taxon>
        <taxon>Pterygota</taxon>
        <taxon>Neoptera</taxon>
        <taxon>Paraneoptera</taxon>
        <taxon>Hemiptera</taxon>
        <taxon>Sternorrhyncha</taxon>
        <taxon>Aleyrodoidea</taxon>
        <taxon>Aleyrodidae</taxon>
        <taxon>Aleyrodinae</taxon>
        <taxon>Bemisia</taxon>
    </lineage>
</organism>
<dbReference type="InterPro" id="IPR035810">
    <property type="entry name" value="PEBP_euk"/>
</dbReference>
<dbReference type="PANTHER" id="PTHR11362">
    <property type="entry name" value="PHOSPHATIDYLETHANOLAMINE-BINDING PROTEIN"/>
    <property type="match status" value="1"/>
</dbReference>
<dbReference type="SUPFAM" id="SSF49777">
    <property type="entry name" value="PEBP-like"/>
    <property type="match status" value="1"/>
</dbReference>
<gene>
    <name evidence="1" type="ORF">BEMITA_LOCUS6509</name>
</gene>
<dbReference type="CDD" id="cd00866">
    <property type="entry name" value="PEBP_euk"/>
    <property type="match status" value="1"/>
</dbReference>
<reference evidence="1" key="1">
    <citation type="submission" date="2021-12" db="EMBL/GenBank/DDBJ databases">
        <authorList>
            <person name="King R."/>
        </authorList>
    </citation>
    <scope>NUCLEOTIDE SEQUENCE</scope>
</reference>
<dbReference type="Proteomes" id="UP001152759">
    <property type="component" value="Chromosome 3"/>
</dbReference>
<proteinExistence type="predicted"/>
<sequence length="343" mass="39994">MPIRVLQQFILTSHFTIFITCTNTRTPPTLTSTSKHKQKQLQGIQENSSKAPPNSTLIDLPVFTHDEIDPEIKPYIDKVYNDSDFDKIVYADGDKVTILYDRDKESEDDDPEIQRLLRKMKEESNDEYRRTKMNYFNHTVGHFLNKTEEELKLLQERNQIYDDLIEKPAPNIIQVAYGKVVVELGNEIHAKHTTRMPSYVTWPAEDNSQYCLIMTDPDTSYHSRPGKPREYQHWVVVNIPGNNLSGGEFITEYVRPHPEFDGVGFHRFIFFVFKQEEKDKIYDEIKLSHIPVKSLRKGFSTKLFAKKNNLKGPVAINFFIARWDKSIDEEEEIFGPLVHGQNI</sequence>